<dbReference type="Gene3D" id="3.30.710.10">
    <property type="entry name" value="Potassium Channel Kv1.1, Chain A"/>
    <property type="match status" value="1"/>
</dbReference>
<accession>A0A2Z6QF79</accession>
<dbReference type="SMART" id="SM00671">
    <property type="entry name" value="SEL1"/>
    <property type="match status" value="5"/>
</dbReference>
<dbReference type="AlphaFoldDB" id="A0A2Z6QF79"/>
<gene>
    <name evidence="2" type="ORF">RclHR1_10140006</name>
</gene>
<dbReference type="SMART" id="SM00225">
    <property type="entry name" value="BTB"/>
    <property type="match status" value="1"/>
</dbReference>
<dbReference type="PANTHER" id="PTHR45011:SF1">
    <property type="entry name" value="DAP3-BINDING CELL DEATH ENHANCER 1"/>
    <property type="match status" value="1"/>
</dbReference>
<dbReference type="Pfam" id="PF08238">
    <property type="entry name" value="Sel1"/>
    <property type="match status" value="5"/>
</dbReference>
<evidence type="ECO:0000313" key="3">
    <source>
        <dbReference type="Proteomes" id="UP000247702"/>
    </source>
</evidence>
<name>A0A2Z6QF79_9GLOM</name>
<dbReference type="EMBL" id="BEXD01000019">
    <property type="protein sequence ID" value="GBB83421.1"/>
    <property type="molecule type" value="Genomic_DNA"/>
</dbReference>
<feature type="domain" description="BTB" evidence="1">
    <location>
        <begin position="24"/>
        <end position="97"/>
    </location>
</feature>
<dbReference type="Gene3D" id="1.25.40.10">
    <property type="entry name" value="Tetratricopeptide repeat domain"/>
    <property type="match status" value="1"/>
</dbReference>
<dbReference type="PROSITE" id="PS50097">
    <property type="entry name" value="BTB"/>
    <property type="match status" value="1"/>
</dbReference>
<protein>
    <recommendedName>
        <fullName evidence="1">BTB domain-containing protein</fullName>
    </recommendedName>
</protein>
<keyword evidence="3" id="KW-1185">Reference proteome</keyword>
<dbReference type="PANTHER" id="PTHR45011">
    <property type="entry name" value="DAP3-BINDING CELL DEATH ENHANCER 1"/>
    <property type="match status" value="1"/>
</dbReference>
<dbReference type="InterPro" id="IPR000210">
    <property type="entry name" value="BTB/POZ_dom"/>
</dbReference>
<sequence length="554" mass="64846">MYDNKFLPKLSQNFLEILEDNEFYDITIEVGDDPYVKIFRAHMVILNYRSPYLRRILSTNVKKNDGTLAHVKLPNISPEIFQMVLRYIYGGSLPLEEYDTLDIIKILVASNELSLQELIIHLQLFLVENKKNWMEQNFNLLYKTSFENNSFLKLQNFCIEFMSKEPEKIFNSIDFNLLSENCLISLIQHDNFKMNVIQVWENVLKWGIAQNPELPSDPFSYSKDDFITLRNTLQKFIPFINFFNLTSKEYLGKVYPYKKIIPKDMRENLFRHFMDQQNRNPEPNITEEIDSMTTSSARKKLSIEKDFNIIVNEVNDLIYELLNKGIGRILIKQKVIEYFNDHNLDVQETYNWLLNNQISINSIFLLGYFNYYEIETRLNNNKAFNLFISASGKNHTLAQIFLGDCYKIGRGTIKNEKLTFEYYEKAANKNLSHGQTSIGYCYENGIGVKKDLIKAFYWYEKAAKNGNITAITKLGFCYDEGIGTAIDKQKAFELYQNAANLGDKVAQYNLALMYEKGDGIIKDIDKAIYWYIKSARQGDEEAQNKLKVLQRNQN</sequence>
<comment type="caution">
    <text evidence="2">The sequence shown here is derived from an EMBL/GenBank/DDBJ whole genome shotgun (WGS) entry which is preliminary data.</text>
</comment>
<evidence type="ECO:0000259" key="1">
    <source>
        <dbReference type="PROSITE" id="PS50097"/>
    </source>
</evidence>
<dbReference type="CDD" id="cd18186">
    <property type="entry name" value="BTB_POZ_ZBTB_KLHL-like"/>
    <property type="match status" value="1"/>
</dbReference>
<dbReference type="InterPro" id="IPR006597">
    <property type="entry name" value="Sel1-like"/>
</dbReference>
<dbReference type="SUPFAM" id="SSF81901">
    <property type="entry name" value="HCP-like"/>
    <property type="match status" value="1"/>
</dbReference>
<dbReference type="InterPro" id="IPR052748">
    <property type="entry name" value="ISR_Activator"/>
</dbReference>
<dbReference type="InterPro" id="IPR011990">
    <property type="entry name" value="TPR-like_helical_dom_sf"/>
</dbReference>
<evidence type="ECO:0000313" key="2">
    <source>
        <dbReference type="EMBL" id="GBB83421.1"/>
    </source>
</evidence>
<proteinExistence type="predicted"/>
<dbReference type="InterPro" id="IPR011333">
    <property type="entry name" value="SKP1/BTB/POZ_sf"/>
</dbReference>
<dbReference type="Pfam" id="PF00651">
    <property type="entry name" value="BTB"/>
    <property type="match status" value="1"/>
</dbReference>
<dbReference type="SUPFAM" id="SSF54695">
    <property type="entry name" value="POZ domain"/>
    <property type="match status" value="1"/>
</dbReference>
<reference evidence="2 3" key="1">
    <citation type="submission" date="2017-11" db="EMBL/GenBank/DDBJ databases">
        <title>The genome of Rhizophagus clarus HR1 reveals common genetic basis of auxotrophy among arbuscular mycorrhizal fungi.</title>
        <authorList>
            <person name="Kobayashi Y."/>
        </authorList>
    </citation>
    <scope>NUCLEOTIDE SEQUENCE [LARGE SCALE GENOMIC DNA]</scope>
    <source>
        <strain evidence="2 3">HR1</strain>
    </source>
</reference>
<dbReference type="Proteomes" id="UP000247702">
    <property type="component" value="Unassembled WGS sequence"/>
</dbReference>
<organism evidence="2 3">
    <name type="scientific">Rhizophagus clarus</name>
    <dbReference type="NCBI Taxonomy" id="94130"/>
    <lineage>
        <taxon>Eukaryota</taxon>
        <taxon>Fungi</taxon>
        <taxon>Fungi incertae sedis</taxon>
        <taxon>Mucoromycota</taxon>
        <taxon>Glomeromycotina</taxon>
        <taxon>Glomeromycetes</taxon>
        <taxon>Glomerales</taxon>
        <taxon>Glomeraceae</taxon>
        <taxon>Rhizophagus</taxon>
    </lineage>
</organism>